<evidence type="ECO:0000259" key="1">
    <source>
        <dbReference type="Pfam" id="PF07727"/>
    </source>
</evidence>
<feature type="domain" description="Reverse transcriptase Ty1/copia-type" evidence="1">
    <location>
        <begin position="216"/>
        <end position="282"/>
    </location>
</feature>
<organism evidence="2">
    <name type="scientific">Fagus sylvatica</name>
    <name type="common">Beechnut</name>
    <dbReference type="NCBI Taxonomy" id="28930"/>
    <lineage>
        <taxon>Eukaryota</taxon>
        <taxon>Viridiplantae</taxon>
        <taxon>Streptophyta</taxon>
        <taxon>Embryophyta</taxon>
        <taxon>Tracheophyta</taxon>
        <taxon>Spermatophyta</taxon>
        <taxon>Magnoliopsida</taxon>
        <taxon>eudicotyledons</taxon>
        <taxon>Gunneridae</taxon>
        <taxon>Pentapetalae</taxon>
        <taxon>rosids</taxon>
        <taxon>fabids</taxon>
        <taxon>Fagales</taxon>
        <taxon>Fagaceae</taxon>
        <taxon>Fagus</taxon>
    </lineage>
</organism>
<dbReference type="PANTHER" id="PTHR11439">
    <property type="entry name" value="GAG-POL-RELATED RETROTRANSPOSON"/>
    <property type="match status" value="1"/>
</dbReference>
<dbReference type="AlphaFoldDB" id="A0A2N9IRK9"/>
<dbReference type="Pfam" id="PF07727">
    <property type="entry name" value="RVT_2"/>
    <property type="match status" value="1"/>
</dbReference>
<proteinExistence type="predicted"/>
<accession>A0A2N9IRK9</accession>
<dbReference type="CDD" id="cd09272">
    <property type="entry name" value="RNase_HI_RT_Ty1"/>
    <property type="match status" value="1"/>
</dbReference>
<evidence type="ECO:0000313" key="2">
    <source>
        <dbReference type="EMBL" id="SPD27005.1"/>
    </source>
</evidence>
<reference evidence="2" key="1">
    <citation type="submission" date="2018-02" db="EMBL/GenBank/DDBJ databases">
        <authorList>
            <person name="Cohen D.B."/>
            <person name="Kent A.D."/>
        </authorList>
    </citation>
    <scope>NUCLEOTIDE SEQUENCE</scope>
</reference>
<dbReference type="EMBL" id="OIVN01006175">
    <property type="protein sequence ID" value="SPD27005.1"/>
    <property type="molecule type" value="Genomic_DNA"/>
</dbReference>
<name>A0A2N9IRK9_FAGSY</name>
<sequence>MSHLRYFYERQTLTYLERSTIMHLKGIDLPFMGSNEERALYLIGLPQSKVWGCVGYYLSLALRQFGSLQHLPHMDDLNPMMFEYLDGTPMWDGIERVMHYWSCRVSEESKEVQDELDAERAARRESEPHYMGRASNLEDTVDFVQDLLQSSKAARDALESPTTSLPCSSSTPSILGPIPSNLHINPSSSSNHDNSVVLVSSPVNDMPTLLESPPLPKNLVGCRWVYKLNHNFDGSTARYKARLVAKGYHQQQQMNFDETFSPVVKPATIRLVLSIIAQQCSFDHGLSFHPGPLSFTAYTDSDCARNPMDHLFTTCLIVFLGHNPMTWQSKKHPTVSHSSTEAEYHALANCTADLDWVRMVLKDIGIFLRSPPMIWCKNLNALALASNLVFHTRTNMLKSTNKDI</sequence>
<dbReference type="PANTHER" id="PTHR11439:SF500">
    <property type="entry name" value="RNA-DIRECTED DNA POLYMERASE"/>
    <property type="match status" value="1"/>
</dbReference>
<gene>
    <name evidence="2" type="ORF">FSB_LOCUS54887</name>
</gene>
<protein>
    <recommendedName>
        <fullName evidence="1">Reverse transcriptase Ty1/copia-type domain-containing protein</fullName>
    </recommendedName>
</protein>
<dbReference type="InterPro" id="IPR013103">
    <property type="entry name" value="RVT_2"/>
</dbReference>